<dbReference type="InterPro" id="IPR000219">
    <property type="entry name" value="DH_dom"/>
</dbReference>
<dbReference type="GO" id="GO:0005085">
    <property type="term" value="F:guanyl-nucleotide exchange factor activity"/>
    <property type="evidence" value="ECO:0007669"/>
    <property type="project" value="InterPro"/>
</dbReference>
<dbReference type="SUPFAM" id="SSF50729">
    <property type="entry name" value="PH domain-like"/>
    <property type="match status" value="1"/>
</dbReference>
<dbReference type="InterPro" id="IPR011993">
    <property type="entry name" value="PH-like_dom_sf"/>
</dbReference>
<feature type="compositionally biased region" description="Polar residues" evidence="1">
    <location>
        <begin position="219"/>
        <end position="228"/>
    </location>
</feature>
<dbReference type="InterPro" id="IPR035899">
    <property type="entry name" value="DBL_dom_sf"/>
</dbReference>
<dbReference type="SMART" id="SM00325">
    <property type="entry name" value="RhoGEF"/>
    <property type="match status" value="2"/>
</dbReference>
<organism evidence="4 5">
    <name type="scientific">Conidiobolus coronatus (strain ATCC 28846 / CBS 209.66 / NRRL 28638)</name>
    <name type="common">Delacroixia coronata</name>
    <dbReference type="NCBI Taxonomy" id="796925"/>
    <lineage>
        <taxon>Eukaryota</taxon>
        <taxon>Fungi</taxon>
        <taxon>Fungi incertae sedis</taxon>
        <taxon>Zoopagomycota</taxon>
        <taxon>Entomophthoromycotina</taxon>
        <taxon>Entomophthoromycetes</taxon>
        <taxon>Entomophthorales</taxon>
        <taxon>Ancylistaceae</taxon>
        <taxon>Conidiobolus</taxon>
    </lineage>
</organism>
<dbReference type="InterPro" id="IPR052233">
    <property type="entry name" value="Rho-type_GEFs"/>
</dbReference>
<feature type="region of interest" description="Disordered" evidence="1">
    <location>
        <begin position="219"/>
        <end position="255"/>
    </location>
</feature>
<reference evidence="4 5" key="1">
    <citation type="journal article" date="2015" name="Genome Biol. Evol.">
        <title>Phylogenomic analyses indicate that early fungi evolved digesting cell walls of algal ancestors of land plants.</title>
        <authorList>
            <person name="Chang Y."/>
            <person name="Wang S."/>
            <person name="Sekimoto S."/>
            <person name="Aerts A.L."/>
            <person name="Choi C."/>
            <person name="Clum A."/>
            <person name="LaButti K.M."/>
            <person name="Lindquist E.A."/>
            <person name="Yee Ngan C."/>
            <person name="Ohm R.A."/>
            <person name="Salamov A.A."/>
            <person name="Grigoriev I.V."/>
            <person name="Spatafora J.W."/>
            <person name="Berbee M.L."/>
        </authorList>
    </citation>
    <scope>NUCLEOTIDE SEQUENCE [LARGE SCALE GENOMIC DNA]</scope>
    <source>
        <strain evidence="4 5">NRRL 28638</strain>
    </source>
</reference>
<proteinExistence type="predicted"/>
<keyword evidence="5" id="KW-1185">Reference proteome</keyword>
<dbReference type="SMART" id="SM00233">
    <property type="entry name" value="PH"/>
    <property type="match status" value="1"/>
</dbReference>
<feature type="domain" description="PH" evidence="2">
    <location>
        <begin position="538"/>
        <end position="657"/>
    </location>
</feature>
<dbReference type="STRING" id="796925.A0A137P9D1"/>
<dbReference type="CDD" id="cd00160">
    <property type="entry name" value="RhoGEF"/>
    <property type="match status" value="1"/>
</dbReference>
<evidence type="ECO:0000256" key="1">
    <source>
        <dbReference type="SAM" id="MobiDB-lite"/>
    </source>
</evidence>
<evidence type="ECO:0000259" key="3">
    <source>
        <dbReference type="PROSITE" id="PS50010"/>
    </source>
</evidence>
<feature type="compositionally biased region" description="Low complexity" evidence="1">
    <location>
        <begin position="238"/>
        <end position="251"/>
    </location>
</feature>
<evidence type="ECO:0000313" key="4">
    <source>
        <dbReference type="EMBL" id="KXN71554.1"/>
    </source>
</evidence>
<dbReference type="Gene3D" id="1.20.900.10">
    <property type="entry name" value="Dbl homology (DH) domain"/>
    <property type="match status" value="2"/>
</dbReference>
<accession>A0A137P9D1</accession>
<name>A0A137P9D1_CONC2</name>
<dbReference type="Proteomes" id="UP000070444">
    <property type="component" value="Unassembled WGS sequence"/>
</dbReference>
<dbReference type="PROSITE" id="PS50010">
    <property type="entry name" value="DH_2"/>
    <property type="match status" value="2"/>
</dbReference>
<dbReference type="EMBL" id="KQ964472">
    <property type="protein sequence ID" value="KXN71554.1"/>
    <property type="molecule type" value="Genomic_DNA"/>
</dbReference>
<sequence length="660" mass="75580">MTRAFDTLNIESPGFKSQRSRASPTPRRGSIIKLYQYEFKFREDLLLVQKLFMKRLKDSKMFPPNFIDEVLSTLFYKISEFIDISNEVIKLLDNKLSIESQNRNATIGDVLLNCAQSFESYIEYSQHYPTAKSFLAKQCQANIKFRLWIENCQRQSTFKKYGLIGFLKSIKFHLVSYPKYLTEILNNTPKDHPDAMLIPDAIDEIESILKEIHDSMSISDTKLSTSDPGLSDGEPDSRSSSSSVNTSPNSTQLSFTQPEIVEPTQPEIQSPPQQNQLNLPVSNRSGFRRSIQAPVLSWSDMVSSDVLSKLSADEIKRQETIYELVQSERAFAKDLDIITTLFIDPLRNEDVFEPKFREAAIHKLFFNYLDISKIAQELATTLESLHTQNMLVDKIGDSLLSWSQKLHPFDIYGSRVQFANDYFVSQKSENPKFMDFIKKCDSNPLANKLSMDSFISRPTTRLARYPLLLQSILKKTPPGHPDHIIVQQVITNIETHLSKINETKGNTDRKLRMVTILDRLEYKGGSVADLHLETPNRTLVKEGMLKLHNSFNARVFLFDHLLLITRERQLAGDLVEYEVYKRPLFLSEIALSEEVITSGGYGSLGIFDSIIGKDTSKVNEDLMFSIVHKETMDTFILSTISLFDRQHWIDAILNEADKFN</sequence>
<dbReference type="Pfam" id="PF00621">
    <property type="entry name" value="RhoGEF"/>
    <property type="match status" value="2"/>
</dbReference>
<evidence type="ECO:0000259" key="2">
    <source>
        <dbReference type="PROSITE" id="PS50003"/>
    </source>
</evidence>
<dbReference type="InterPro" id="IPR055251">
    <property type="entry name" value="SOS1_NGEF_PH"/>
</dbReference>
<dbReference type="OrthoDB" id="2272012at2759"/>
<dbReference type="PANTHER" id="PTHR46572">
    <property type="entry name" value="RHO1 GDP-GTP EXCHANGE PROTEIN 1-RELATED"/>
    <property type="match status" value="1"/>
</dbReference>
<dbReference type="Gene3D" id="2.30.29.30">
    <property type="entry name" value="Pleckstrin-homology domain (PH domain)/Phosphotyrosine-binding domain (PTB)"/>
    <property type="match status" value="1"/>
</dbReference>
<evidence type="ECO:0000313" key="5">
    <source>
        <dbReference type="Proteomes" id="UP000070444"/>
    </source>
</evidence>
<dbReference type="PANTHER" id="PTHR46572:SF1">
    <property type="entry name" value="RHO1 GUANINE NUCLEOTIDE EXCHANGE FACTOR TUS1"/>
    <property type="match status" value="1"/>
</dbReference>
<dbReference type="AlphaFoldDB" id="A0A137P9D1"/>
<protein>
    <submittedName>
        <fullName evidence="4">Dbl homology domain-containing protein</fullName>
    </submittedName>
</protein>
<dbReference type="Pfam" id="PF22697">
    <property type="entry name" value="SOS1_NGEF_PH"/>
    <property type="match status" value="1"/>
</dbReference>
<feature type="domain" description="DH" evidence="3">
    <location>
        <begin position="26"/>
        <end position="215"/>
    </location>
</feature>
<gene>
    <name evidence="4" type="ORF">CONCODRAFT_78258</name>
</gene>
<dbReference type="InterPro" id="IPR001849">
    <property type="entry name" value="PH_domain"/>
</dbReference>
<dbReference type="PROSITE" id="PS50003">
    <property type="entry name" value="PH_DOMAIN"/>
    <property type="match status" value="1"/>
</dbReference>
<feature type="domain" description="DH" evidence="3">
    <location>
        <begin position="316"/>
        <end position="503"/>
    </location>
</feature>
<dbReference type="SUPFAM" id="SSF48065">
    <property type="entry name" value="DBL homology domain (DH-domain)"/>
    <property type="match status" value="2"/>
</dbReference>